<dbReference type="Pfam" id="PF09331">
    <property type="entry name" value="DUF1985"/>
    <property type="match status" value="1"/>
</dbReference>
<name>A0A5A7QPN0_STRAF</name>
<dbReference type="OrthoDB" id="1930729at2759"/>
<organism evidence="6 7">
    <name type="scientific">Striga asiatica</name>
    <name type="common">Asiatic witchweed</name>
    <name type="synonym">Buchnera asiatica</name>
    <dbReference type="NCBI Taxonomy" id="4170"/>
    <lineage>
        <taxon>Eukaryota</taxon>
        <taxon>Viridiplantae</taxon>
        <taxon>Streptophyta</taxon>
        <taxon>Embryophyta</taxon>
        <taxon>Tracheophyta</taxon>
        <taxon>Spermatophyta</taxon>
        <taxon>Magnoliopsida</taxon>
        <taxon>eudicotyledons</taxon>
        <taxon>Gunneridae</taxon>
        <taxon>Pentapetalae</taxon>
        <taxon>asterids</taxon>
        <taxon>lamiids</taxon>
        <taxon>Lamiales</taxon>
        <taxon>Orobanchaceae</taxon>
        <taxon>Buchnereae</taxon>
        <taxon>Striga</taxon>
    </lineage>
</organism>
<keyword evidence="3" id="KW-0378">Hydrolase</keyword>
<evidence type="ECO:0000313" key="6">
    <source>
        <dbReference type="EMBL" id="GER46916.1"/>
    </source>
</evidence>
<evidence type="ECO:0000256" key="4">
    <source>
        <dbReference type="SAM" id="MobiDB-lite"/>
    </source>
</evidence>
<dbReference type="PANTHER" id="PTHR48449:SF1">
    <property type="entry name" value="DUF1985 DOMAIN-CONTAINING PROTEIN"/>
    <property type="match status" value="1"/>
</dbReference>
<dbReference type="Proteomes" id="UP000325081">
    <property type="component" value="Unassembled WGS sequence"/>
</dbReference>
<evidence type="ECO:0000256" key="3">
    <source>
        <dbReference type="ARBA" id="ARBA00022801"/>
    </source>
</evidence>
<dbReference type="PROSITE" id="PS50600">
    <property type="entry name" value="ULP_PROTEASE"/>
    <property type="match status" value="1"/>
</dbReference>
<feature type="compositionally biased region" description="Acidic residues" evidence="4">
    <location>
        <begin position="337"/>
        <end position="353"/>
    </location>
</feature>
<protein>
    <recommendedName>
        <fullName evidence="5">Ubiquitin-like protease family profile domain-containing protein</fullName>
    </recommendedName>
</protein>
<gene>
    <name evidence="6" type="ORF">STAS_23973</name>
</gene>
<evidence type="ECO:0000256" key="2">
    <source>
        <dbReference type="ARBA" id="ARBA00022670"/>
    </source>
</evidence>
<dbReference type="Gene3D" id="3.40.395.10">
    <property type="entry name" value="Adenoviral Proteinase, Chain A"/>
    <property type="match status" value="1"/>
</dbReference>
<evidence type="ECO:0000313" key="7">
    <source>
        <dbReference type="Proteomes" id="UP000325081"/>
    </source>
</evidence>
<sequence>MELALPVKIDTGTKKEYAFEIPSKCKANVTNRCNLNVVRKVFDNLNDAHQDRFAESCFRPLINITEIILSSQIVHQVLRRTLKASEDDKDAVWFRFGEKEARFGLQEFSLVTGFKIAADDENAYEVPNNNSSLLQLFKKKKGKIKRSDLLEKFLTLKKKERRGDKVQIGTQLETLVDERWFNLVEDLEKFNSYPWGNLSYQQTVKLFKRTSFGKGKNPESINYSLHGFPLAIMIWAFEALPDLGREFAQLNTGVQLPRMYCWKMEKQLRGELLTTFFERAEIQVRRTLEPSSYECESSYFNELGIIVEEEDSGRHDEDEEGTATKDEGEGSASSKGDDDDDDVDDEEEEEEEEKEGKEEEEKENASQPEDAPQPHVLDEEKITNIVRKVVKDEVRKVVKEEMNNLFERMKNELFEAKDKPSSRATYDVPNDDPDVEVEKNVRDTETVECDTMKSPSPKSEQEMAGLHGFDTGFVTDPSSTIVVYQERQPPTPIEIEDTVEDLESPKGRGHRKKRKTAVLCTPWRNIEKRKKISTVTEYDPYRPVDPAKLEDLQTWLSSYPESAEVELSFGGGRARKHVDEALFHIRERGKQFPLLFRQYCAVLDTVFVSYVRKFFKDMLKTKNFPKALRSYAAGGIPSNGKPWAGCTKLYVPFCKEGGGHWIALEIDLSHRCIYVYDSETSVMRRAELERQLEPIRVVVPMLLAQLNANYSGEKFEYKRLTSPSQSNGFDCGMFTIKFIEFLHAGKNVEGVDQSRISDWRVKLASEIFGAHFDP</sequence>
<proteinExistence type="inferred from homology"/>
<evidence type="ECO:0000256" key="1">
    <source>
        <dbReference type="ARBA" id="ARBA00005234"/>
    </source>
</evidence>
<comment type="similarity">
    <text evidence="1">Belongs to the peptidase C48 family.</text>
</comment>
<feature type="region of interest" description="Disordered" evidence="4">
    <location>
        <begin position="416"/>
        <end position="462"/>
    </location>
</feature>
<keyword evidence="2" id="KW-0645">Protease</keyword>
<dbReference type="SUPFAM" id="SSF54001">
    <property type="entry name" value="Cysteine proteinases"/>
    <property type="match status" value="1"/>
</dbReference>
<dbReference type="Pfam" id="PF02902">
    <property type="entry name" value="Peptidase_C48"/>
    <property type="match status" value="1"/>
</dbReference>
<keyword evidence="7" id="KW-1185">Reference proteome</keyword>
<dbReference type="InterPro" id="IPR003653">
    <property type="entry name" value="Peptidase_C48_C"/>
</dbReference>
<feature type="domain" description="Ubiquitin-like protease family profile" evidence="5">
    <location>
        <begin position="585"/>
        <end position="742"/>
    </location>
</feature>
<reference evidence="7" key="1">
    <citation type="journal article" date="2019" name="Curr. Biol.">
        <title>Genome Sequence of Striga asiatica Provides Insight into the Evolution of Plant Parasitism.</title>
        <authorList>
            <person name="Yoshida S."/>
            <person name="Kim S."/>
            <person name="Wafula E.K."/>
            <person name="Tanskanen J."/>
            <person name="Kim Y.M."/>
            <person name="Honaas L."/>
            <person name="Yang Z."/>
            <person name="Spallek T."/>
            <person name="Conn C.E."/>
            <person name="Ichihashi Y."/>
            <person name="Cheong K."/>
            <person name="Cui S."/>
            <person name="Der J.P."/>
            <person name="Gundlach H."/>
            <person name="Jiao Y."/>
            <person name="Hori C."/>
            <person name="Ishida J.K."/>
            <person name="Kasahara H."/>
            <person name="Kiba T."/>
            <person name="Kim M.S."/>
            <person name="Koo N."/>
            <person name="Laohavisit A."/>
            <person name="Lee Y.H."/>
            <person name="Lumba S."/>
            <person name="McCourt P."/>
            <person name="Mortimer J.C."/>
            <person name="Mutuku J.M."/>
            <person name="Nomura T."/>
            <person name="Sasaki-Sekimoto Y."/>
            <person name="Seto Y."/>
            <person name="Wang Y."/>
            <person name="Wakatake T."/>
            <person name="Sakakibara H."/>
            <person name="Demura T."/>
            <person name="Yamaguchi S."/>
            <person name="Yoneyama K."/>
            <person name="Manabe R.I."/>
            <person name="Nelson D.C."/>
            <person name="Schulman A.H."/>
            <person name="Timko M.P."/>
            <person name="dePamphilis C.W."/>
            <person name="Choi D."/>
            <person name="Shirasu K."/>
        </authorList>
    </citation>
    <scope>NUCLEOTIDE SEQUENCE [LARGE SCALE GENOMIC DNA]</scope>
    <source>
        <strain evidence="7">cv. UVA1</strain>
    </source>
</reference>
<dbReference type="EMBL" id="BKCP01007715">
    <property type="protein sequence ID" value="GER46916.1"/>
    <property type="molecule type" value="Genomic_DNA"/>
</dbReference>
<accession>A0A5A7QPN0</accession>
<dbReference type="PANTHER" id="PTHR48449">
    <property type="entry name" value="DUF1985 DOMAIN-CONTAINING PROTEIN"/>
    <property type="match status" value="1"/>
</dbReference>
<comment type="caution">
    <text evidence="6">The sequence shown here is derived from an EMBL/GenBank/DDBJ whole genome shotgun (WGS) entry which is preliminary data.</text>
</comment>
<feature type="compositionally biased region" description="Basic and acidic residues" evidence="4">
    <location>
        <begin position="312"/>
        <end position="328"/>
    </location>
</feature>
<dbReference type="InterPro" id="IPR015410">
    <property type="entry name" value="DUF1985"/>
</dbReference>
<dbReference type="GO" id="GO:0006508">
    <property type="term" value="P:proteolysis"/>
    <property type="evidence" value="ECO:0007669"/>
    <property type="project" value="UniProtKB-KW"/>
</dbReference>
<dbReference type="InterPro" id="IPR038765">
    <property type="entry name" value="Papain-like_cys_pep_sf"/>
</dbReference>
<evidence type="ECO:0000259" key="5">
    <source>
        <dbReference type="PROSITE" id="PS50600"/>
    </source>
</evidence>
<feature type="region of interest" description="Disordered" evidence="4">
    <location>
        <begin position="309"/>
        <end position="380"/>
    </location>
</feature>
<dbReference type="GO" id="GO:0008234">
    <property type="term" value="F:cysteine-type peptidase activity"/>
    <property type="evidence" value="ECO:0007669"/>
    <property type="project" value="InterPro"/>
</dbReference>
<feature type="compositionally biased region" description="Basic and acidic residues" evidence="4">
    <location>
        <begin position="436"/>
        <end position="445"/>
    </location>
</feature>
<dbReference type="AlphaFoldDB" id="A0A5A7QPN0"/>